<dbReference type="SUPFAM" id="SSF52821">
    <property type="entry name" value="Rhodanese/Cell cycle control phosphatase"/>
    <property type="match status" value="1"/>
</dbReference>
<dbReference type="PRINTS" id="PR00368">
    <property type="entry name" value="FADPNR"/>
</dbReference>
<dbReference type="PRINTS" id="PR00411">
    <property type="entry name" value="PNDRDTASEI"/>
</dbReference>
<dbReference type="SUPFAM" id="SSF55424">
    <property type="entry name" value="FAD/NAD-linked reductases, dimerisation (C-terminal) domain"/>
    <property type="match status" value="1"/>
</dbReference>
<dbReference type="SUPFAM" id="SSF51905">
    <property type="entry name" value="FAD/NAD(P)-binding domain"/>
    <property type="match status" value="2"/>
</dbReference>
<evidence type="ECO:0000256" key="6">
    <source>
        <dbReference type="ARBA" id="ARBA00023284"/>
    </source>
</evidence>
<comment type="caution">
    <text evidence="8">The sequence shown here is derived from an EMBL/GenBank/DDBJ whole genome shotgun (WGS) entry which is preliminary data.</text>
</comment>
<dbReference type="Proteomes" id="UP000033428">
    <property type="component" value="Unassembled WGS sequence"/>
</dbReference>
<dbReference type="Pfam" id="PF02852">
    <property type="entry name" value="Pyr_redox_dim"/>
    <property type="match status" value="1"/>
</dbReference>
<accession>A0A0F0CPH3</accession>
<evidence type="ECO:0000256" key="2">
    <source>
        <dbReference type="ARBA" id="ARBA00009130"/>
    </source>
</evidence>
<dbReference type="InterPro" id="IPR001763">
    <property type="entry name" value="Rhodanese-like_dom"/>
</dbReference>
<dbReference type="InterPro" id="IPR036873">
    <property type="entry name" value="Rhodanese-like_dom_sf"/>
</dbReference>
<sequence>MKILVIGGGASGAAFSARLRRLDENAEIIIFEKGVYISYATCGLPYYAGDIIKEKENLIMRTPRGFLDRFNIQTRLQTLVEHIYRADKKIQARNLITNETYYESYDYLFFATGASAVIPDFLQTKKDVFPFIHAIRTIPDAETIKTKIKTGQIKKALIIGAGFIGLEMAENLKNSGIETHIAEKTNQVLPNFDREMIEPITKELLDNGIILHLNSEINLIEKNQNNKINILATDYRIDNADLIILAIGIKPEISLAQEAGLNIGKKGLIVDSHARTNDHYIFAGGDAVETNNILGESSIIPLAGLAAKTALIAAENISGILTELKPSLGTAIIKIFNLTAAITGLNEHALKQLDRDVEKLYLHPFDHASYYPGFNKMTLKMLFNPSNGKIYGAQIIGKTGIDKRIDIFSTAIQNNLTCDDLAFIELAYAPQYGSVKDPINIAGMVARNHILGISPITHWDKISKEEFVLDVRTKNECLKWPVEGAVNIPLDELRGRLNEIPKNKKIIVFCQQGLRGHIAVRILTQNSFTAMNISGGYLSHPLQK</sequence>
<dbReference type="InterPro" id="IPR050260">
    <property type="entry name" value="FAD-bd_OxRdtase"/>
</dbReference>
<evidence type="ECO:0000259" key="7">
    <source>
        <dbReference type="PROSITE" id="PS50206"/>
    </source>
</evidence>
<dbReference type="AlphaFoldDB" id="A0A0F0CPH3"/>
<dbReference type="InterPro" id="IPR023753">
    <property type="entry name" value="FAD/NAD-binding_dom"/>
</dbReference>
<dbReference type="PANTHER" id="PTHR43429:SF1">
    <property type="entry name" value="NAD(P)H SULFUR OXIDOREDUCTASE (COA-DEPENDENT)"/>
    <property type="match status" value="1"/>
</dbReference>
<keyword evidence="3" id="KW-0285">Flavoprotein</keyword>
<evidence type="ECO:0000256" key="4">
    <source>
        <dbReference type="ARBA" id="ARBA00022827"/>
    </source>
</evidence>
<evidence type="ECO:0000256" key="5">
    <source>
        <dbReference type="ARBA" id="ARBA00023002"/>
    </source>
</evidence>
<feature type="domain" description="Rhodanese" evidence="7">
    <location>
        <begin position="462"/>
        <end position="544"/>
    </location>
</feature>
<evidence type="ECO:0000256" key="3">
    <source>
        <dbReference type="ARBA" id="ARBA00022630"/>
    </source>
</evidence>
<reference evidence="8 9" key="1">
    <citation type="submission" date="2015-02" db="EMBL/GenBank/DDBJ databases">
        <title>Single-cell genomics of uncultivated deep-branching MTB reveals a conserved set of magnetosome genes.</title>
        <authorList>
            <person name="Kolinko S."/>
            <person name="Richter M."/>
            <person name="Glockner F.O."/>
            <person name="Brachmann A."/>
            <person name="Schuler D."/>
        </authorList>
    </citation>
    <scope>NUCLEOTIDE SEQUENCE [LARGE SCALE GENOMIC DNA]</scope>
    <source>
        <strain evidence="8">SKK-01</strain>
    </source>
</reference>
<gene>
    <name evidence="8" type="ORF">OMAG_000925</name>
</gene>
<keyword evidence="6" id="KW-0676">Redox-active center</keyword>
<organism evidence="8 9">
    <name type="scientific">Candidatus Omnitrophus magneticus</name>
    <dbReference type="NCBI Taxonomy" id="1609969"/>
    <lineage>
        <taxon>Bacteria</taxon>
        <taxon>Pseudomonadati</taxon>
        <taxon>Candidatus Omnitrophota</taxon>
        <taxon>Candidatus Omnitrophus</taxon>
    </lineage>
</organism>
<dbReference type="SMART" id="SM00450">
    <property type="entry name" value="RHOD"/>
    <property type="match status" value="1"/>
</dbReference>
<keyword evidence="9" id="KW-1185">Reference proteome</keyword>
<dbReference type="InterPro" id="IPR004099">
    <property type="entry name" value="Pyr_nucl-diS_OxRdtase_dimer"/>
</dbReference>
<evidence type="ECO:0000313" key="9">
    <source>
        <dbReference type="Proteomes" id="UP000033428"/>
    </source>
</evidence>
<dbReference type="InterPro" id="IPR016156">
    <property type="entry name" value="FAD/NAD-linked_Rdtase_dimer_sf"/>
</dbReference>
<dbReference type="Gene3D" id="3.40.250.10">
    <property type="entry name" value="Rhodanese-like domain"/>
    <property type="match status" value="1"/>
</dbReference>
<dbReference type="Pfam" id="PF07992">
    <property type="entry name" value="Pyr_redox_2"/>
    <property type="match status" value="1"/>
</dbReference>
<protein>
    <submittedName>
        <fullName evidence="8">NADH oxidase</fullName>
    </submittedName>
</protein>
<dbReference type="Pfam" id="PF00581">
    <property type="entry name" value="Rhodanese"/>
    <property type="match status" value="1"/>
</dbReference>
<name>A0A0F0CPH3_9BACT</name>
<proteinExistence type="inferred from homology"/>
<keyword evidence="5" id="KW-0560">Oxidoreductase</keyword>
<comment type="similarity">
    <text evidence="2">Belongs to the class-III pyridine nucleotide-disulfide oxidoreductase family.</text>
</comment>
<dbReference type="GO" id="GO:0016491">
    <property type="term" value="F:oxidoreductase activity"/>
    <property type="evidence" value="ECO:0007669"/>
    <property type="project" value="UniProtKB-KW"/>
</dbReference>
<dbReference type="PANTHER" id="PTHR43429">
    <property type="entry name" value="PYRIDINE NUCLEOTIDE-DISULFIDE OXIDOREDUCTASE DOMAIN-CONTAINING"/>
    <property type="match status" value="1"/>
</dbReference>
<dbReference type="PROSITE" id="PS50206">
    <property type="entry name" value="RHODANESE_3"/>
    <property type="match status" value="1"/>
</dbReference>
<keyword evidence="4" id="KW-0274">FAD</keyword>
<evidence type="ECO:0000256" key="1">
    <source>
        <dbReference type="ARBA" id="ARBA00001974"/>
    </source>
</evidence>
<dbReference type="EMBL" id="JYNY01000203">
    <property type="protein sequence ID" value="KJJ85213.1"/>
    <property type="molecule type" value="Genomic_DNA"/>
</dbReference>
<dbReference type="InterPro" id="IPR036188">
    <property type="entry name" value="FAD/NAD-bd_sf"/>
</dbReference>
<dbReference type="Gene3D" id="3.50.50.60">
    <property type="entry name" value="FAD/NAD(P)-binding domain"/>
    <property type="match status" value="2"/>
</dbReference>
<comment type="cofactor">
    <cofactor evidence="1">
        <name>FAD</name>
        <dbReference type="ChEBI" id="CHEBI:57692"/>
    </cofactor>
</comment>
<evidence type="ECO:0000313" key="8">
    <source>
        <dbReference type="EMBL" id="KJJ85213.1"/>
    </source>
</evidence>